<dbReference type="PANTHER" id="PTHR11071">
    <property type="entry name" value="PEPTIDYL-PROLYL CIS-TRANS ISOMERASE"/>
    <property type="match status" value="1"/>
</dbReference>
<dbReference type="PROSITE" id="PS50072">
    <property type="entry name" value="CSA_PPIASE_2"/>
    <property type="match status" value="1"/>
</dbReference>
<evidence type="ECO:0000313" key="10">
    <source>
        <dbReference type="EMBL" id="KAI5394640.1"/>
    </source>
</evidence>
<dbReference type="GO" id="GO:0003755">
    <property type="term" value="F:peptidyl-prolyl cis-trans isomerase activity"/>
    <property type="evidence" value="ECO:0007669"/>
    <property type="project" value="InterPro"/>
</dbReference>
<dbReference type="InterPro" id="IPR015878">
    <property type="entry name" value="Ado_hCys_hydrolase_NAD-bd"/>
</dbReference>
<comment type="similarity">
    <text evidence="4">Belongs to the cyclophilin-type PPIase family.</text>
</comment>
<dbReference type="GO" id="GO:0005737">
    <property type="term" value="C:cytoplasm"/>
    <property type="evidence" value="ECO:0007669"/>
    <property type="project" value="TreeGrafter"/>
</dbReference>
<dbReference type="SUPFAM" id="SSF51735">
    <property type="entry name" value="NAD(P)-binding Rossmann-fold domains"/>
    <property type="match status" value="1"/>
</dbReference>
<protein>
    <recommendedName>
        <fullName evidence="7">adenosylhomocysteinase</fullName>
        <ecNumber evidence="7">3.13.2.1</ecNumber>
    </recommendedName>
</protein>
<dbReference type="Pfam" id="PF00160">
    <property type="entry name" value="Pro_isomerase"/>
    <property type="match status" value="1"/>
</dbReference>
<evidence type="ECO:0000256" key="2">
    <source>
        <dbReference type="ARBA" id="ARBA00005195"/>
    </source>
</evidence>
<dbReference type="Pfam" id="PF05221">
    <property type="entry name" value="AdoHcyase"/>
    <property type="match status" value="1"/>
</dbReference>
<dbReference type="SUPFAM" id="SSF50891">
    <property type="entry name" value="Cyclophilin-like"/>
    <property type="match status" value="1"/>
</dbReference>
<dbReference type="EC" id="3.13.2.1" evidence="7"/>
<dbReference type="GO" id="GO:0006457">
    <property type="term" value="P:protein folding"/>
    <property type="evidence" value="ECO:0007669"/>
    <property type="project" value="TreeGrafter"/>
</dbReference>
<dbReference type="Gene3D" id="3.40.50.720">
    <property type="entry name" value="NAD(P)-binding Rossmann-like Domain"/>
    <property type="match status" value="1"/>
</dbReference>
<dbReference type="Gene3D" id="2.40.100.10">
    <property type="entry name" value="Cyclophilin-like"/>
    <property type="match status" value="2"/>
</dbReference>
<dbReference type="GO" id="GO:0004013">
    <property type="term" value="F:adenosylhomocysteinase activity"/>
    <property type="evidence" value="ECO:0007669"/>
    <property type="project" value="UniProtKB-EC"/>
</dbReference>
<keyword evidence="5" id="KW-0554">One-carbon metabolism</keyword>
<sequence>MANPKVFFDMTVDGQPARRIVFELYADVTPRTAENFRDFTAGNGTGGESIYGSKFADKNFIKKHTGPGILSMANAGPGTNGSQFLICTAKTEWLDGKHVVFGQVIEGLNVVKDIEKVGSGSGKTSKPVVIILVLKLKSFLRKPERFVGVSEETTTGVKRLYQMQANGTLLFPAINVNDSVIKSKFDNLYGCRHSLPDGLMRATDVMIAGKMGVVFVLLPTHFGVLELGSVRILPQSFELLNNVKSLISLSNSITQSSPSSLLLYPSPSMINEVRDDESGISNGVHVPPKVALNLNNGRSHFREKLAVRKMDSSINFPSSRNGVSRNLL</sequence>
<evidence type="ECO:0000313" key="11">
    <source>
        <dbReference type="Proteomes" id="UP001058974"/>
    </source>
</evidence>
<evidence type="ECO:0000256" key="7">
    <source>
        <dbReference type="ARBA" id="ARBA00034527"/>
    </source>
</evidence>
<dbReference type="InterPro" id="IPR002130">
    <property type="entry name" value="Cyclophilin-type_PPIase_dom"/>
</dbReference>
<name>A0A9D5A6M9_PEA</name>
<accession>A0A9D5A6M9</accession>
<organism evidence="10 11">
    <name type="scientific">Pisum sativum</name>
    <name type="common">Garden pea</name>
    <name type="synonym">Lathyrus oleraceus</name>
    <dbReference type="NCBI Taxonomy" id="3888"/>
    <lineage>
        <taxon>Eukaryota</taxon>
        <taxon>Viridiplantae</taxon>
        <taxon>Streptophyta</taxon>
        <taxon>Embryophyta</taxon>
        <taxon>Tracheophyta</taxon>
        <taxon>Spermatophyta</taxon>
        <taxon>Magnoliopsida</taxon>
        <taxon>eudicotyledons</taxon>
        <taxon>Gunneridae</taxon>
        <taxon>Pentapetalae</taxon>
        <taxon>rosids</taxon>
        <taxon>fabids</taxon>
        <taxon>Fabales</taxon>
        <taxon>Fabaceae</taxon>
        <taxon>Papilionoideae</taxon>
        <taxon>50 kb inversion clade</taxon>
        <taxon>NPAAA clade</taxon>
        <taxon>Hologalegina</taxon>
        <taxon>IRL clade</taxon>
        <taxon>Fabeae</taxon>
        <taxon>Lathyrus</taxon>
    </lineage>
</organism>
<proteinExistence type="inferred from homology"/>
<comment type="catalytic activity">
    <reaction evidence="8">
        <text>S-adenosyl-L-homocysteine + H2O = L-homocysteine + adenosine</text>
        <dbReference type="Rhea" id="RHEA:21708"/>
        <dbReference type="ChEBI" id="CHEBI:15377"/>
        <dbReference type="ChEBI" id="CHEBI:16335"/>
        <dbReference type="ChEBI" id="CHEBI:57856"/>
        <dbReference type="ChEBI" id="CHEBI:58199"/>
        <dbReference type="EC" id="3.13.2.1"/>
    </reaction>
</comment>
<keyword evidence="6" id="KW-0520">NAD</keyword>
<dbReference type="InterPro" id="IPR000043">
    <property type="entry name" value="Adenosylhomocysteinase-like"/>
</dbReference>
<dbReference type="PANTHER" id="PTHR11071:SF561">
    <property type="entry name" value="PEPTIDYL-PROLYL CIS-TRANS ISOMERASE D-RELATED"/>
    <property type="match status" value="1"/>
</dbReference>
<reference evidence="10 11" key="1">
    <citation type="journal article" date="2022" name="Nat. Genet.">
        <title>Improved pea reference genome and pan-genome highlight genomic features and evolutionary characteristics.</title>
        <authorList>
            <person name="Yang T."/>
            <person name="Liu R."/>
            <person name="Luo Y."/>
            <person name="Hu S."/>
            <person name="Wang D."/>
            <person name="Wang C."/>
            <person name="Pandey M.K."/>
            <person name="Ge S."/>
            <person name="Xu Q."/>
            <person name="Li N."/>
            <person name="Li G."/>
            <person name="Huang Y."/>
            <person name="Saxena R.K."/>
            <person name="Ji Y."/>
            <person name="Li M."/>
            <person name="Yan X."/>
            <person name="He Y."/>
            <person name="Liu Y."/>
            <person name="Wang X."/>
            <person name="Xiang C."/>
            <person name="Varshney R.K."/>
            <person name="Ding H."/>
            <person name="Gao S."/>
            <person name="Zong X."/>
        </authorList>
    </citation>
    <scope>NUCLEOTIDE SEQUENCE [LARGE SCALE GENOMIC DNA]</scope>
    <source>
        <strain evidence="10 11">cv. Zhongwan 6</strain>
    </source>
</reference>
<dbReference type="Gramene" id="Psat06G0132400-T1">
    <property type="protein sequence ID" value="KAI5394640.1"/>
    <property type="gene ID" value="KIW84_061324"/>
</dbReference>
<dbReference type="AlphaFoldDB" id="A0A9D5A6M9"/>
<feature type="domain" description="PPIase cyclophilin-type" evidence="9">
    <location>
        <begin position="7"/>
        <end position="138"/>
    </location>
</feature>
<dbReference type="GO" id="GO:0016018">
    <property type="term" value="F:cyclosporin A binding"/>
    <property type="evidence" value="ECO:0007669"/>
    <property type="project" value="TreeGrafter"/>
</dbReference>
<dbReference type="InterPro" id="IPR042172">
    <property type="entry name" value="Adenosylhomocyst_ase-like_sf"/>
</dbReference>
<evidence type="ECO:0000256" key="6">
    <source>
        <dbReference type="ARBA" id="ARBA00023027"/>
    </source>
</evidence>
<dbReference type="GO" id="GO:0006730">
    <property type="term" value="P:one-carbon metabolic process"/>
    <property type="evidence" value="ECO:0007669"/>
    <property type="project" value="UniProtKB-KW"/>
</dbReference>
<dbReference type="SMART" id="SM00996">
    <property type="entry name" value="AdoHcyase"/>
    <property type="match status" value="1"/>
</dbReference>
<evidence type="ECO:0000256" key="5">
    <source>
        <dbReference type="ARBA" id="ARBA00022563"/>
    </source>
</evidence>
<evidence type="ECO:0000256" key="1">
    <source>
        <dbReference type="ARBA" id="ARBA00001911"/>
    </source>
</evidence>
<dbReference type="FunFam" id="2.40.100.10:FF:000029">
    <property type="entry name" value="Peptidyl-prolyl cis-trans isomerase"/>
    <property type="match status" value="1"/>
</dbReference>
<dbReference type="Gene3D" id="3.40.50.1480">
    <property type="entry name" value="Adenosylhomocysteinase-like"/>
    <property type="match status" value="1"/>
</dbReference>
<comment type="similarity">
    <text evidence="3">Belongs to the adenosylhomocysteinase family.</text>
</comment>
<dbReference type="EMBL" id="JAMSHJ010000006">
    <property type="protein sequence ID" value="KAI5394640.1"/>
    <property type="molecule type" value="Genomic_DNA"/>
</dbReference>
<evidence type="ECO:0000256" key="4">
    <source>
        <dbReference type="ARBA" id="ARBA00007365"/>
    </source>
</evidence>
<dbReference type="SUPFAM" id="SSF52283">
    <property type="entry name" value="Formate/glycerate dehydrogenase catalytic domain-like"/>
    <property type="match status" value="1"/>
</dbReference>
<evidence type="ECO:0000256" key="3">
    <source>
        <dbReference type="ARBA" id="ARBA00007122"/>
    </source>
</evidence>
<gene>
    <name evidence="10" type="ORF">KIW84_061324</name>
</gene>
<dbReference type="Pfam" id="PF00670">
    <property type="entry name" value="AdoHcyase_NAD"/>
    <property type="match status" value="1"/>
</dbReference>
<evidence type="ECO:0000259" key="9">
    <source>
        <dbReference type="PROSITE" id="PS50072"/>
    </source>
</evidence>
<dbReference type="InterPro" id="IPR036291">
    <property type="entry name" value="NAD(P)-bd_dom_sf"/>
</dbReference>
<dbReference type="Proteomes" id="UP001058974">
    <property type="component" value="Chromosome 6"/>
</dbReference>
<comment type="caution">
    <text evidence="10">The sequence shown here is derived from an EMBL/GenBank/DDBJ whole genome shotgun (WGS) entry which is preliminary data.</text>
</comment>
<keyword evidence="11" id="KW-1185">Reference proteome</keyword>
<comment type="pathway">
    <text evidence="2">Amino-acid biosynthesis; L-homocysteine biosynthesis; L-homocysteine from S-adenosyl-L-homocysteine: step 1/1.</text>
</comment>
<comment type="cofactor">
    <cofactor evidence="1">
        <name>NAD(+)</name>
        <dbReference type="ChEBI" id="CHEBI:57540"/>
    </cofactor>
</comment>
<dbReference type="InterPro" id="IPR029000">
    <property type="entry name" value="Cyclophilin-like_dom_sf"/>
</dbReference>
<evidence type="ECO:0000256" key="8">
    <source>
        <dbReference type="ARBA" id="ARBA00048858"/>
    </source>
</evidence>